<dbReference type="AlphaFoldDB" id="A0A0F9KNH3"/>
<name>A0A0F9KNH3_9ZZZZ</name>
<proteinExistence type="predicted"/>
<gene>
    <name evidence="1" type="ORF">LCGC14_1306710</name>
</gene>
<evidence type="ECO:0008006" key="2">
    <source>
        <dbReference type="Google" id="ProtNLM"/>
    </source>
</evidence>
<dbReference type="EMBL" id="LAZR01007675">
    <property type="protein sequence ID" value="KKM83694.1"/>
    <property type="molecule type" value="Genomic_DNA"/>
</dbReference>
<sequence>MIRYAMTRGLLVVDENVNTLANLLRGKNFRVLELLPGTQDDVIIEQLCAGRIIVTTNVVDFVDLAPIYEFGIIAVTADAMVDPARVANVISIQYSRRSLRASEPFLLKITVDGHTFKMLN</sequence>
<accession>A0A0F9KNH3</accession>
<protein>
    <recommendedName>
        <fullName evidence="2">DUF5615 domain-containing protein</fullName>
    </recommendedName>
</protein>
<reference evidence="1" key="1">
    <citation type="journal article" date="2015" name="Nature">
        <title>Complex archaea that bridge the gap between prokaryotes and eukaryotes.</title>
        <authorList>
            <person name="Spang A."/>
            <person name="Saw J.H."/>
            <person name="Jorgensen S.L."/>
            <person name="Zaremba-Niedzwiedzka K."/>
            <person name="Martijn J."/>
            <person name="Lind A.E."/>
            <person name="van Eijk R."/>
            <person name="Schleper C."/>
            <person name="Guy L."/>
            <person name="Ettema T.J."/>
        </authorList>
    </citation>
    <scope>NUCLEOTIDE SEQUENCE</scope>
</reference>
<organism evidence="1">
    <name type="scientific">marine sediment metagenome</name>
    <dbReference type="NCBI Taxonomy" id="412755"/>
    <lineage>
        <taxon>unclassified sequences</taxon>
        <taxon>metagenomes</taxon>
        <taxon>ecological metagenomes</taxon>
    </lineage>
</organism>
<evidence type="ECO:0000313" key="1">
    <source>
        <dbReference type="EMBL" id="KKM83694.1"/>
    </source>
</evidence>
<comment type="caution">
    <text evidence="1">The sequence shown here is derived from an EMBL/GenBank/DDBJ whole genome shotgun (WGS) entry which is preliminary data.</text>
</comment>